<evidence type="ECO:0000256" key="3">
    <source>
        <dbReference type="ARBA" id="ARBA00022741"/>
    </source>
</evidence>
<dbReference type="PROSITE" id="PS50893">
    <property type="entry name" value="ABC_TRANSPORTER_2"/>
    <property type="match status" value="1"/>
</dbReference>
<evidence type="ECO:0000256" key="4">
    <source>
        <dbReference type="ARBA" id="ARBA00022840"/>
    </source>
</evidence>
<dbReference type="InterPro" id="IPR003593">
    <property type="entry name" value="AAA+_ATPase"/>
</dbReference>
<accession>A0ABY3WBU9</accession>
<keyword evidence="9" id="KW-1185">Reference proteome</keyword>
<proteinExistence type="predicted"/>
<dbReference type="SMART" id="SM00382">
    <property type="entry name" value="AAA"/>
    <property type="match status" value="1"/>
</dbReference>
<keyword evidence="6" id="KW-0472">Membrane</keyword>
<gene>
    <name evidence="8" type="primary">phnC</name>
    <name evidence="8" type="ORF">MNQ99_18305</name>
</gene>
<evidence type="ECO:0000256" key="6">
    <source>
        <dbReference type="ARBA" id="ARBA00023136"/>
    </source>
</evidence>
<evidence type="ECO:0000313" key="8">
    <source>
        <dbReference type="EMBL" id="UNK47829.1"/>
    </source>
</evidence>
<name>A0ABY3WBU9_9MICC</name>
<organism evidence="8 9">
    <name type="scientific">Arthrobacter sulfonylureivorans</name>
    <dbReference type="NCBI Taxonomy" id="2486855"/>
    <lineage>
        <taxon>Bacteria</taxon>
        <taxon>Bacillati</taxon>
        <taxon>Actinomycetota</taxon>
        <taxon>Actinomycetes</taxon>
        <taxon>Micrococcales</taxon>
        <taxon>Micrococcaceae</taxon>
        <taxon>Arthrobacter</taxon>
    </lineage>
</organism>
<dbReference type="CDD" id="cd03256">
    <property type="entry name" value="ABC_PhnC_transporter"/>
    <property type="match status" value="1"/>
</dbReference>
<keyword evidence="1" id="KW-0813">Transport</keyword>
<dbReference type="PROSITE" id="PS00211">
    <property type="entry name" value="ABC_TRANSPORTER_1"/>
    <property type="match status" value="1"/>
</dbReference>
<dbReference type="InterPro" id="IPR050086">
    <property type="entry name" value="MetN_ABC_transporter-like"/>
</dbReference>
<keyword evidence="8" id="KW-0614">Plasmid</keyword>
<evidence type="ECO:0000259" key="7">
    <source>
        <dbReference type="PROSITE" id="PS50893"/>
    </source>
</evidence>
<keyword evidence="5" id="KW-1278">Translocase</keyword>
<dbReference type="PANTHER" id="PTHR43166">
    <property type="entry name" value="AMINO ACID IMPORT ATP-BINDING PROTEIN"/>
    <property type="match status" value="1"/>
</dbReference>
<protein>
    <submittedName>
        <fullName evidence="8">Phosphonate ABC transporter ATP-binding protein</fullName>
    </submittedName>
</protein>
<feature type="domain" description="ABC transporter" evidence="7">
    <location>
        <begin position="8"/>
        <end position="252"/>
    </location>
</feature>
<dbReference type="RefSeq" id="WP_241915528.1">
    <property type="nucleotide sequence ID" value="NZ_CP093327.1"/>
</dbReference>
<evidence type="ECO:0000256" key="5">
    <source>
        <dbReference type="ARBA" id="ARBA00022967"/>
    </source>
</evidence>
<dbReference type="InterPro" id="IPR003439">
    <property type="entry name" value="ABC_transporter-like_ATP-bd"/>
</dbReference>
<dbReference type="Pfam" id="PF00005">
    <property type="entry name" value="ABC_tran"/>
    <property type="match status" value="1"/>
</dbReference>
<geneLocation type="plasmid" evidence="8 9">
    <name>p1</name>
</geneLocation>
<dbReference type="InterPro" id="IPR017871">
    <property type="entry name" value="ABC_transporter-like_CS"/>
</dbReference>
<dbReference type="InterPro" id="IPR012693">
    <property type="entry name" value="ABC_transpr_PhnC"/>
</dbReference>
<sequence length="262" mass="28031">MTNLSAAVEIQGLQMRYSNGHQALAGVDLRVDSGQLVALVGANGAGKSTLLRCLIRLQEPTAGQARIGGAEVTGVGGRALRRIRRDVGFVFQRFNLVDRLSAFRNVVNGAVAREGTRCVVPALVPSEVRLEAMECLARVGLADLADRRVDRLSGGQQQRVAIARSLMQRPKLILADEPVASLDPVAGQGVMELLRDVATERGITVIAALHQVEFALEHTERIIGLKAGRIVLDQAASLTSAGDLAEFYGAGLEHERKLEKAS</sequence>
<evidence type="ECO:0000313" key="9">
    <source>
        <dbReference type="Proteomes" id="UP000829069"/>
    </source>
</evidence>
<dbReference type="NCBIfam" id="TIGR02315">
    <property type="entry name" value="ABC_phnC"/>
    <property type="match status" value="1"/>
</dbReference>
<dbReference type="PANTHER" id="PTHR43166:SF6">
    <property type="entry name" value="PHOSPHONATES IMPORT ATP-BINDING PROTEIN PHNC"/>
    <property type="match status" value="1"/>
</dbReference>
<dbReference type="Proteomes" id="UP000829069">
    <property type="component" value="Plasmid p1"/>
</dbReference>
<dbReference type="SUPFAM" id="SSF52540">
    <property type="entry name" value="P-loop containing nucleoside triphosphate hydrolases"/>
    <property type="match status" value="1"/>
</dbReference>
<reference evidence="8 9" key="1">
    <citation type="submission" date="2022-03" db="EMBL/GenBank/DDBJ databases">
        <title>Isotopic signatures of nitrous oxide derived from detoxification processes.</title>
        <authorList>
            <person name="Behrendt U."/>
            <person name="Buchen C."/>
            <person name="Well R."/>
            <person name="Ulrich A."/>
            <person name="Rohe L."/>
            <person name="Kolb S."/>
            <person name="Schloter M."/>
            <person name="Horn M.A."/>
            <person name="Augustin J."/>
        </authorList>
    </citation>
    <scope>NUCLEOTIDE SEQUENCE [LARGE SCALE GENOMIC DNA]</scope>
    <source>
        <strain evidence="8 9">S4-C24</strain>
        <plasmid evidence="8 9">p1</plasmid>
    </source>
</reference>
<keyword evidence="3" id="KW-0547">Nucleotide-binding</keyword>
<keyword evidence="2" id="KW-1003">Cell membrane</keyword>
<keyword evidence="4 8" id="KW-0067">ATP-binding</keyword>
<evidence type="ECO:0000256" key="1">
    <source>
        <dbReference type="ARBA" id="ARBA00022448"/>
    </source>
</evidence>
<evidence type="ECO:0000256" key="2">
    <source>
        <dbReference type="ARBA" id="ARBA00022475"/>
    </source>
</evidence>
<dbReference type="EMBL" id="CP093327">
    <property type="protein sequence ID" value="UNK47829.1"/>
    <property type="molecule type" value="Genomic_DNA"/>
</dbReference>
<dbReference type="Gene3D" id="3.40.50.300">
    <property type="entry name" value="P-loop containing nucleotide triphosphate hydrolases"/>
    <property type="match status" value="1"/>
</dbReference>
<dbReference type="GO" id="GO:0005524">
    <property type="term" value="F:ATP binding"/>
    <property type="evidence" value="ECO:0007669"/>
    <property type="project" value="UniProtKB-KW"/>
</dbReference>
<dbReference type="InterPro" id="IPR027417">
    <property type="entry name" value="P-loop_NTPase"/>
</dbReference>